<protein>
    <recommendedName>
        <fullName evidence="3">DNA translocase FtsK</fullName>
    </recommendedName>
</protein>
<comment type="function">
    <text evidence="14">Essential cell division protein that coordinates cell division and chromosome segregation. The N-terminus is involved in assembly of the cell-division machinery. The C-terminus functions as a DNA motor that moves dsDNA in an ATP-dependent manner towards the dif recombination site, which is located within the replication terminus region. Translocation stops specifically at Xer-dif sites, where FtsK interacts with the Xer recombinase, allowing activation of chromosome unlinking by recombination. FtsK orienting polar sequences (KOPS) guide the direction of DNA translocation. FtsK can remove proteins from DNA as it translocates, but translocation stops specifically at XerCD-dif site, thereby preventing removal of XerC and XerD from dif.</text>
</comment>
<evidence type="ECO:0000256" key="4">
    <source>
        <dbReference type="ARBA" id="ARBA00022475"/>
    </source>
</evidence>
<evidence type="ECO:0000256" key="18">
    <source>
        <dbReference type="SAM" id="Phobius"/>
    </source>
</evidence>
<feature type="region of interest" description="Disordered" evidence="17">
    <location>
        <begin position="774"/>
        <end position="796"/>
    </location>
</feature>
<dbReference type="Pfam" id="PF17854">
    <property type="entry name" value="FtsK_alpha"/>
    <property type="match status" value="1"/>
</dbReference>
<gene>
    <name evidence="20" type="ORF">J2W94_001027</name>
</gene>
<evidence type="ECO:0000256" key="9">
    <source>
        <dbReference type="ARBA" id="ARBA00022840"/>
    </source>
</evidence>
<dbReference type="InterPro" id="IPR027417">
    <property type="entry name" value="P-loop_NTPase"/>
</dbReference>
<dbReference type="InterPro" id="IPR003593">
    <property type="entry name" value="AAA+_ATPase"/>
</dbReference>
<dbReference type="InterPro" id="IPR050206">
    <property type="entry name" value="FtsK/SpoIIIE/SftA"/>
</dbReference>
<keyword evidence="5" id="KW-0132">Cell division</keyword>
<dbReference type="Pfam" id="PF09397">
    <property type="entry name" value="FtsK_gamma"/>
    <property type="match status" value="1"/>
</dbReference>
<evidence type="ECO:0000256" key="14">
    <source>
        <dbReference type="ARBA" id="ARBA00024784"/>
    </source>
</evidence>
<dbReference type="Gene3D" id="3.30.980.40">
    <property type="match status" value="1"/>
</dbReference>
<evidence type="ECO:0000256" key="5">
    <source>
        <dbReference type="ARBA" id="ARBA00022618"/>
    </source>
</evidence>
<dbReference type="Gene3D" id="3.40.50.300">
    <property type="entry name" value="P-loop containing nucleotide triphosphate hydrolases"/>
    <property type="match status" value="1"/>
</dbReference>
<dbReference type="SMART" id="SM00382">
    <property type="entry name" value="AAA"/>
    <property type="match status" value="1"/>
</dbReference>
<keyword evidence="13" id="KW-0131">Cell cycle</keyword>
<feature type="domain" description="FtsK" evidence="19">
    <location>
        <begin position="422"/>
        <end position="640"/>
    </location>
</feature>
<organism evidence="20 21">
    <name type="scientific">Pseudoxanthomonas sacheonensis</name>
    <dbReference type="NCBI Taxonomy" id="443615"/>
    <lineage>
        <taxon>Bacteria</taxon>
        <taxon>Pseudomonadati</taxon>
        <taxon>Pseudomonadota</taxon>
        <taxon>Gammaproteobacteria</taxon>
        <taxon>Lysobacterales</taxon>
        <taxon>Lysobacteraceae</taxon>
        <taxon>Pseudoxanthomonas</taxon>
    </lineage>
</organism>
<dbReference type="SUPFAM" id="SSF46785">
    <property type="entry name" value="Winged helix' DNA-binding domain"/>
    <property type="match status" value="1"/>
</dbReference>
<keyword evidence="8" id="KW-0159">Chromosome partition</keyword>
<keyword evidence="11" id="KW-0238">DNA-binding</keyword>
<accession>A0ABU1RPS4</accession>
<dbReference type="InterPro" id="IPR036388">
    <property type="entry name" value="WH-like_DNA-bd_sf"/>
</dbReference>
<keyword evidence="21" id="KW-1185">Reference proteome</keyword>
<dbReference type="Gene3D" id="1.10.10.10">
    <property type="entry name" value="Winged helix-like DNA-binding domain superfamily/Winged helix DNA-binding domain"/>
    <property type="match status" value="1"/>
</dbReference>
<evidence type="ECO:0000256" key="1">
    <source>
        <dbReference type="ARBA" id="ARBA00004651"/>
    </source>
</evidence>
<comment type="caution">
    <text evidence="20">The sequence shown here is derived from an EMBL/GenBank/DDBJ whole genome shotgun (WGS) entry which is preliminary data.</text>
</comment>
<dbReference type="SMART" id="SM00843">
    <property type="entry name" value="Ftsk_gamma"/>
    <property type="match status" value="1"/>
</dbReference>
<proteinExistence type="inferred from homology"/>
<evidence type="ECO:0000256" key="13">
    <source>
        <dbReference type="ARBA" id="ARBA00023306"/>
    </source>
</evidence>
<evidence type="ECO:0000259" key="19">
    <source>
        <dbReference type="PROSITE" id="PS50901"/>
    </source>
</evidence>
<evidence type="ECO:0000313" key="21">
    <source>
        <dbReference type="Proteomes" id="UP001254759"/>
    </source>
</evidence>
<evidence type="ECO:0000256" key="7">
    <source>
        <dbReference type="ARBA" id="ARBA00022741"/>
    </source>
</evidence>
<evidence type="ECO:0000256" key="17">
    <source>
        <dbReference type="SAM" id="MobiDB-lite"/>
    </source>
</evidence>
<keyword evidence="4" id="KW-1003">Cell membrane</keyword>
<keyword evidence="9 16" id="KW-0067">ATP-binding</keyword>
<dbReference type="InterPro" id="IPR025199">
    <property type="entry name" value="FtsK_4TM"/>
</dbReference>
<feature type="transmembrane region" description="Helical" evidence="18">
    <location>
        <begin position="36"/>
        <end position="55"/>
    </location>
</feature>
<dbReference type="PANTHER" id="PTHR22683:SF41">
    <property type="entry name" value="DNA TRANSLOCASE FTSK"/>
    <property type="match status" value="1"/>
</dbReference>
<reference evidence="20 21" key="1">
    <citation type="submission" date="2023-07" db="EMBL/GenBank/DDBJ databases">
        <title>Sorghum-associated microbial communities from plants grown in Nebraska, USA.</title>
        <authorList>
            <person name="Schachtman D."/>
        </authorList>
    </citation>
    <scope>NUCLEOTIDE SEQUENCE [LARGE SCALE GENOMIC DNA]</scope>
    <source>
        <strain evidence="20 21">BE107</strain>
    </source>
</reference>
<evidence type="ECO:0000256" key="12">
    <source>
        <dbReference type="ARBA" id="ARBA00023136"/>
    </source>
</evidence>
<dbReference type="Proteomes" id="UP001254759">
    <property type="component" value="Unassembled WGS sequence"/>
</dbReference>
<comment type="similarity">
    <text evidence="2">Belongs to the FtsK/SpoIIIE/SftA family.</text>
</comment>
<dbReference type="RefSeq" id="WP_310090820.1">
    <property type="nucleotide sequence ID" value="NZ_JAVDTT010000001.1"/>
</dbReference>
<evidence type="ECO:0000256" key="15">
    <source>
        <dbReference type="ARBA" id="ARBA00025923"/>
    </source>
</evidence>
<dbReference type="InterPro" id="IPR002543">
    <property type="entry name" value="FtsK_dom"/>
</dbReference>
<keyword evidence="6 18" id="KW-0812">Transmembrane</keyword>
<evidence type="ECO:0000256" key="16">
    <source>
        <dbReference type="PROSITE-ProRule" id="PRU00289"/>
    </source>
</evidence>
<dbReference type="InterPro" id="IPR041027">
    <property type="entry name" value="FtsK_alpha"/>
</dbReference>
<feature type="binding site" evidence="16">
    <location>
        <begin position="439"/>
        <end position="446"/>
    </location>
    <ligand>
        <name>ATP</name>
        <dbReference type="ChEBI" id="CHEBI:30616"/>
    </ligand>
</feature>
<evidence type="ECO:0000256" key="8">
    <source>
        <dbReference type="ARBA" id="ARBA00022829"/>
    </source>
</evidence>
<dbReference type="CDD" id="cd01127">
    <property type="entry name" value="TrwB_TraG_TraD_VirD4"/>
    <property type="match status" value="1"/>
</dbReference>
<feature type="transmembrane region" description="Helical" evidence="18">
    <location>
        <begin position="86"/>
        <end position="113"/>
    </location>
</feature>
<evidence type="ECO:0000256" key="3">
    <source>
        <dbReference type="ARBA" id="ARBA00020887"/>
    </source>
</evidence>
<comment type="subcellular location">
    <subcellularLocation>
        <location evidence="1">Cell membrane</location>
        <topology evidence="1">Multi-pass membrane protein</topology>
    </subcellularLocation>
</comment>
<dbReference type="InterPro" id="IPR018541">
    <property type="entry name" value="Ftsk_gamma"/>
</dbReference>
<evidence type="ECO:0000256" key="2">
    <source>
        <dbReference type="ARBA" id="ARBA00006474"/>
    </source>
</evidence>
<name>A0ABU1RPS4_9GAMM</name>
<feature type="transmembrane region" description="Helical" evidence="18">
    <location>
        <begin position="125"/>
        <end position="145"/>
    </location>
</feature>
<keyword evidence="10 18" id="KW-1133">Transmembrane helix</keyword>
<feature type="transmembrane region" description="Helical" evidence="18">
    <location>
        <begin position="180"/>
        <end position="201"/>
    </location>
</feature>
<dbReference type="Pfam" id="PF13491">
    <property type="entry name" value="FtsK_4TM"/>
    <property type="match status" value="1"/>
</dbReference>
<evidence type="ECO:0000256" key="11">
    <source>
        <dbReference type="ARBA" id="ARBA00023125"/>
    </source>
</evidence>
<dbReference type="PROSITE" id="PS50901">
    <property type="entry name" value="FTSK"/>
    <property type="match status" value="1"/>
</dbReference>
<dbReference type="PANTHER" id="PTHR22683">
    <property type="entry name" value="SPORULATION PROTEIN RELATED"/>
    <property type="match status" value="1"/>
</dbReference>
<keyword evidence="12 18" id="KW-0472">Membrane</keyword>
<evidence type="ECO:0000313" key="20">
    <source>
        <dbReference type="EMBL" id="MDR6840763.1"/>
    </source>
</evidence>
<comment type="subunit">
    <text evidence="15">Homohexamer. Forms a ring that surrounds DNA.</text>
</comment>
<dbReference type="EMBL" id="JAVDTT010000001">
    <property type="protein sequence ID" value="MDR6840763.1"/>
    <property type="molecule type" value="Genomic_DNA"/>
</dbReference>
<evidence type="ECO:0000256" key="10">
    <source>
        <dbReference type="ARBA" id="ARBA00022989"/>
    </source>
</evidence>
<keyword evidence="7 16" id="KW-0547">Nucleotide-binding</keyword>
<feature type="region of interest" description="Disordered" evidence="17">
    <location>
        <begin position="1"/>
        <end position="23"/>
    </location>
</feature>
<dbReference type="Pfam" id="PF01580">
    <property type="entry name" value="FtsK_SpoIIIE"/>
    <property type="match status" value="1"/>
</dbReference>
<evidence type="ECO:0000256" key="6">
    <source>
        <dbReference type="ARBA" id="ARBA00022692"/>
    </source>
</evidence>
<dbReference type="InterPro" id="IPR036390">
    <property type="entry name" value="WH_DNA-bd_sf"/>
</dbReference>
<dbReference type="SUPFAM" id="SSF52540">
    <property type="entry name" value="P-loop containing nucleoside triphosphate hydrolases"/>
    <property type="match status" value="1"/>
</dbReference>
<sequence>MAKQLPETSKAKGANSAARKQASTVNPRRQRLWRDLALIAIAPLLLYLLASLFTYSPDDPSWTQSGSLTTPIHNLGGRVGAVVADLLLAFCGYIAFLLPIMLGVVAWIALFGMDSDGDGEADLGPALRLIGIVGFLISSTGLLFMRAVPAADFSAGPGGILGRLVGGSLNSLFGSLGGNLFLLALFLVSVTLATGLSWFAVMERIGKGVMALPALFRRGTHQAAEWQQTRVLREEREEVRKVDAVQRARREPVHIEPPPAPVIEKSDRAKREQQIPLFHGTGGDDSGIPPLSLLDDPKPQTRGYSEETLETLSRQIEFKLKDFRIDVQVVGAYPGPVITRFEMEPAPGVKVSQVNSLDKDIARGLSVKSVRVVDVIPGKSVIGLEIPNTSREMIYLSELLRSKEYDKSPSPLTIALGKDIAGRPTVADLARMPHLLVAGTTGSGKSVAVNAMVLSLLYKASAKDVRILMIDPKMLELSVYQGIPHLLAPVVTDMKEAANGLRWCVAEMERRYKLMSAVGVRNLGGFNKKVKDAQDAGQPLMDPLFKPGSNTGFADLGDAPMPLETLPFIVIFIDEFADMMMIVGKKVEELIARLAQKSRAAGMHLILATQRPSVDVITGLIKANIPTRIAFQVSSKIDSRTILDQSGAETLLGMGDMLYLPPGTAMPERIHGAFVSDEEVHRVVEHLKATGKADYIEGVLEEIQTMGDGTVVGATGLPEAAAGSGDAENDPLYDEAVRIVTETRRASISGVQRRLKIGYNRAARLVEAMEAAGVVTPPEHNGDRSVLAPPPPPPRG</sequence>